<sequence>MKKDIFEIAEHDSRDPNPWLALYLDNSIPINDTTKRALMSDNDSRSARYLRPLLVFWSKITMFFIHVLKFFFPKLFNSSRFLHIILAWGLKRFVSPNANLLIFRHFHVGSEILEFIAGNIEGVEVKTSPLKPKDFNDVKDDLFLNHDLNLFNFVINLNSELKDKNVTIGFVEKLNTSMISEDQFDHIKFPNKWTNILDLRSAIELFTPFYQLFLTANDFVRASNSLQLDETIAVYVSQILGTPGHLGLVNNKHPMVPRSTYSAAYNLVLHGLAAETLHEILVNIKKENVSDGIMMPKKK</sequence>
<keyword evidence="1" id="KW-1133">Transmembrane helix</keyword>
<keyword evidence="3" id="KW-1185">Reference proteome</keyword>
<protein>
    <submittedName>
        <fullName evidence="2">Uncharacterized protein</fullName>
    </submittedName>
</protein>
<dbReference type="AlphaFoldDB" id="A0A554VCR0"/>
<organism evidence="2 3">
    <name type="scientific">Aquimarina algiphila</name>
    <dbReference type="NCBI Taxonomy" id="2047982"/>
    <lineage>
        <taxon>Bacteria</taxon>
        <taxon>Pseudomonadati</taxon>
        <taxon>Bacteroidota</taxon>
        <taxon>Flavobacteriia</taxon>
        <taxon>Flavobacteriales</taxon>
        <taxon>Flavobacteriaceae</taxon>
        <taxon>Aquimarina</taxon>
    </lineage>
</organism>
<dbReference type="Pfam" id="PF22523">
    <property type="entry name" value="DUF6999"/>
    <property type="match status" value="1"/>
</dbReference>
<comment type="caution">
    <text evidence="2">The sequence shown here is derived from an EMBL/GenBank/DDBJ whole genome shotgun (WGS) entry which is preliminary data.</text>
</comment>
<evidence type="ECO:0000256" key="1">
    <source>
        <dbReference type="SAM" id="Phobius"/>
    </source>
</evidence>
<dbReference type="InterPro" id="IPR054268">
    <property type="entry name" value="DUF6999"/>
</dbReference>
<evidence type="ECO:0000313" key="3">
    <source>
        <dbReference type="Proteomes" id="UP000318833"/>
    </source>
</evidence>
<keyword evidence="1" id="KW-0472">Membrane</keyword>
<feature type="transmembrane region" description="Helical" evidence="1">
    <location>
        <begin position="49"/>
        <end position="72"/>
    </location>
</feature>
<dbReference type="RefSeq" id="WP_109433808.1">
    <property type="nucleotide sequence ID" value="NZ_CANLFO010000006.1"/>
</dbReference>
<reference evidence="2 3" key="1">
    <citation type="submission" date="2019-07" db="EMBL/GenBank/DDBJ databases">
        <title>The draft genome sequence of Aquimarina algiphila M91.</title>
        <authorList>
            <person name="Meng X."/>
        </authorList>
    </citation>
    <scope>NUCLEOTIDE SEQUENCE [LARGE SCALE GENOMIC DNA]</scope>
    <source>
        <strain evidence="2 3">M91</strain>
    </source>
</reference>
<gene>
    <name evidence="2" type="ORF">FOF46_26015</name>
</gene>
<keyword evidence="1" id="KW-0812">Transmembrane</keyword>
<accession>A0A554VCR0</accession>
<dbReference type="EMBL" id="VLNR01000079">
    <property type="protein sequence ID" value="TSE04536.1"/>
    <property type="molecule type" value="Genomic_DNA"/>
</dbReference>
<proteinExistence type="predicted"/>
<dbReference type="Proteomes" id="UP000318833">
    <property type="component" value="Unassembled WGS sequence"/>
</dbReference>
<evidence type="ECO:0000313" key="2">
    <source>
        <dbReference type="EMBL" id="TSE04536.1"/>
    </source>
</evidence>
<dbReference type="OrthoDB" id="569698at2"/>
<name>A0A554VCR0_9FLAO</name>